<evidence type="ECO:0000313" key="3">
    <source>
        <dbReference type="Proteomes" id="UP001321760"/>
    </source>
</evidence>
<proteinExistence type="predicted"/>
<name>A0AAV9GDY0_9PEZI</name>
<reference evidence="2" key="2">
    <citation type="submission" date="2023-05" db="EMBL/GenBank/DDBJ databases">
        <authorList>
            <consortium name="Lawrence Berkeley National Laboratory"/>
            <person name="Steindorff A."/>
            <person name="Hensen N."/>
            <person name="Bonometti L."/>
            <person name="Westerberg I."/>
            <person name="Brannstrom I.O."/>
            <person name="Guillou S."/>
            <person name="Cros-Aarteil S."/>
            <person name="Calhoun S."/>
            <person name="Haridas S."/>
            <person name="Kuo A."/>
            <person name="Mondo S."/>
            <person name="Pangilinan J."/>
            <person name="Riley R."/>
            <person name="Labutti K."/>
            <person name="Andreopoulos B."/>
            <person name="Lipzen A."/>
            <person name="Chen C."/>
            <person name="Yanf M."/>
            <person name="Daum C."/>
            <person name="Ng V."/>
            <person name="Clum A."/>
            <person name="Ohm R."/>
            <person name="Martin F."/>
            <person name="Silar P."/>
            <person name="Natvig D."/>
            <person name="Lalanne C."/>
            <person name="Gautier V."/>
            <person name="Ament-Velasquez S.L."/>
            <person name="Kruys A."/>
            <person name="Hutchinson M.I."/>
            <person name="Powell A.J."/>
            <person name="Barry K."/>
            <person name="Miller A.N."/>
            <person name="Grigoriev I.V."/>
            <person name="Debuchy R."/>
            <person name="Gladieux P."/>
            <person name="Thoren M.H."/>
            <person name="Johannesson H."/>
        </authorList>
    </citation>
    <scope>NUCLEOTIDE SEQUENCE</scope>
    <source>
        <strain evidence="2">PSN243</strain>
    </source>
</reference>
<sequence length="386" mass="42427">MEILDRLDQLLGKKVTIIIFTDSVNVLERMMSMQCKVSSGVGLTTPADRRNAVMRQVMLEALEIIHSLSTDLIEVLGVDIDLQYEWLPSHYKVDILRVKSHELANQTAKEAWKSRESFIRDQHGKTVVDDSTGLSFAIRQRLETGFSQAYLSQLGSGTTAGGAFTAAPGTALAPAEPTPGAETLEGPAALTADTGADEKLSPAISAKTAPEEDVEVQRNRDFDKPAPSKCPVRGIEALDEIPIRSGNETAAKSAYDIALEEAAQRWSTVPLSEECKRLAEKAGPNSMLLKFAGQLQKWDAIIEGWREVSEGAMALTASIEARASESCDVTLASVEKPRKPTPTRVEEAKMLEERALRVMEEQREMNRQMDAFEERRRARATGFPVL</sequence>
<evidence type="ECO:0000313" key="2">
    <source>
        <dbReference type="EMBL" id="KAK4446160.1"/>
    </source>
</evidence>
<keyword evidence="1" id="KW-0175">Coiled coil</keyword>
<dbReference type="Proteomes" id="UP001321760">
    <property type="component" value="Unassembled WGS sequence"/>
</dbReference>
<protein>
    <submittedName>
        <fullName evidence="2">Uncharacterized protein</fullName>
    </submittedName>
</protein>
<reference evidence="2" key="1">
    <citation type="journal article" date="2023" name="Mol. Phylogenet. Evol.">
        <title>Genome-scale phylogeny and comparative genomics of the fungal order Sordariales.</title>
        <authorList>
            <person name="Hensen N."/>
            <person name="Bonometti L."/>
            <person name="Westerberg I."/>
            <person name="Brannstrom I.O."/>
            <person name="Guillou S."/>
            <person name="Cros-Aarteil S."/>
            <person name="Calhoun S."/>
            <person name="Haridas S."/>
            <person name="Kuo A."/>
            <person name="Mondo S."/>
            <person name="Pangilinan J."/>
            <person name="Riley R."/>
            <person name="LaButti K."/>
            <person name="Andreopoulos B."/>
            <person name="Lipzen A."/>
            <person name="Chen C."/>
            <person name="Yan M."/>
            <person name="Daum C."/>
            <person name="Ng V."/>
            <person name="Clum A."/>
            <person name="Steindorff A."/>
            <person name="Ohm R.A."/>
            <person name="Martin F."/>
            <person name="Silar P."/>
            <person name="Natvig D.O."/>
            <person name="Lalanne C."/>
            <person name="Gautier V."/>
            <person name="Ament-Velasquez S.L."/>
            <person name="Kruys A."/>
            <person name="Hutchinson M.I."/>
            <person name="Powell A.J."/>
            <person name="Barry K."/>
            <person name="Miller A.N."/>
            <person name="Grigoriev I.V."/>
            <person name="Debuchy R."/>
            <person name="Gladieux P."/>
            <person name="Hiltunen Thoren M."/>
            <person name="Johannesson H."/>
        </authorList>
    </citation>
    <scope>NUCLEOTIDE SEQUENCE</scope>
    <source>
        <strain evidence="2">PSN243</strain>
    </source>
</reference>
<dbReference type="AlphaFoldDB" id="A0AAV9GDY0"/>
<gene>
    <name evidence="2" type="ORF">QBC34DRAFT_441124</name>
</gene>
<comment type="caution">
    <text evidence="2">The sequence shown here is derived from an EMBL/GenBank/DDBJ whole genome shotgun (WGS) entry which is preliminary data.</text>
</comment>
<dbReference type="EMBL" id="MU865959">
    <property type="protein sequence ID" value="KAK4446160.1"/>
    <property type="molecule type" value="Genomic_DNA"/>
</dbReference>
<accession>A0AAV9GDY0</accession>
<organism evidence="2 3">
    <name type="scientific">Podospora aff. communis PSN243</name>
    <dbReference type="NCBI Taxonomy" id="3040156"/>
    <lineage>
        <taxon>Eukaryota</taxon>
        <taxon>Fungi</taxon>
        <taxon>Dikarya</taxon>
        <taxon>Ascomycota</taxon>
        <taxon>Pezizomycotina</taxon>
        <taxon>Sordariomycetes</taxon>
        <taxon>Sordariomycetidae</taxon>
        <taxon>Sordariales</taxon>
        <taxon>Podosporaceae</taxon>
        <taxon>Podospora</taxon>
    </lineage>
</organism>
<evidence type="ECO:0000256" key="1">
    <source>
        <dbReference type="SAM" id="Coils"/>
    </source>
</evidence>
<keyword evidence="3" id="KW-1185">Reference proteome</keyword>
<feature type="coiled-coil region" evidence="1">
    <location>
        <begin position="348"/>
        <end position="375"/>
    </location>
</feature>